<feature type="chain" id="PRO_5012849870" description="YHYH domain-containing protein" evidence="1">
    <location>
        <begin position="23"/>
        <end position="215"/>
    </location>
</feature>
<evidence type="ECO:0000256" key="1">
    <source>
        <dbReference type="SAM" id="SignalP"/>
    </source>
</evidence>
<accession>A0A223D3U1</accession>
<dbReference type="Proteomes" id="UP000214688">
    <property type="component" value="Chromosome"/>
</dbReference>
<keyword evidence="3" id="KW-1185">Reference proteome</keyword>
<keyword evidence="1" id="KW-0732">Signal</keyword>
<dbReference type="KEGG" id="tab:CIG75_15940"/>
<name>A0A223D3U1_9BACL</name>
<dbReference type="AlphaFoldDB" id="A0A223D3U1"/>
<sequence>MKKALALTLALSVILLPVTTSAHPGRTDKKGGHTCYTNCEKWGLKYGEYHFHNSGGSSSGGSSSGESGSSYTSPITAPKAQYNVFQYTAYLNSFGSLEAAISYAKNYNSTSVVNIDSGVMTWDNYRSQVFQYNKYLGDFSSRTAAIAYAKKFDHTKVIDLESKKIFWHNWPRAVYQYDKYLQSFSDQYQAQKYANLWDHALIVDTLTGEVEKINW</sequence>
<protein>
    <recommendedName>
        <fullName evidence="4">YHYH domain-containing protein</fullName>
    </recommendedName>
</protein>
<evidence type="ECO:0000313" key="3">
    <source>
        <dbReference type="Proteomes" id="UP000214688"/>
    </source>
</evidence>
<proteinExistence type="predicted"/>
<dbReference type="EMBL" id="CP022657">
    <property type="protein sequence ID" value="ASS76288.1"/>
    <property type="molecule type" value="Genomic_DNA"/>
</dbReference>
<dbReference type="RefSeq" id="WP_094237521.1">
    <property type="nucleotide sequence ID" value="NZ_CP022657.1"/>
</dbReference>
<evidence type="ECO:0000313" key="2">
    <source>
        <dbReference type="EMBL" id="ASS76288.1"/>
    </source>
</evidence>
<feature type="signal peptide" evidence="1">
    <location>
        <begin position="1"/>
        <end position="22"/>
    </location>
</feature>
<dbReference type="OrthoDB" id="9816557at2"/>
<dbReference type="NCBIfam" id="NF033223">
    <property type="entry name" value="YHYH_alt"/>
    <property type="match status" value="1"/>
</dbReference>
<gene>
    <name evidence="2" type="ORF">CIG75_15940</name>
</gene>
<reference evidence="2 3" key="1">
    <citation type="journal article" date="2015" name="Int. J. Syst. Evol. Microbiol.">
        <title>Tumebacillus algifaecis sp. nov., isolated from decomposing algal scum.</title>
        <authorList>
            <person name="Wu Y.F."/>
            <person name="Zhang B."/>
            <person name="Xing P."/>
            <person name="Wu Q.L."/>
            <person name="Liu S.J."/>
        </authorList>
    </citation>
    <scope>NUCLEOTIDE SEQUENCE [LARGE SCALE GENOMIC DNA]</scope>
    <source>
        <strain evidence="2 3">THMBR28</strain>
    </source>
</reference>
<dbReference type="InterPro" id="IPR047773">
    <property type="entry name" value="YHYH_dom_bact"/>
</dbReference>
<evidence type="ECO:0008006" key="4">
    <source>
        <dbReference type="Google" id="ProtNLM"/>
    </source>
</evidence>
<organism evidence="2 3">
    <name type="scientific">Tumebacillus algifaecis</name>
    <dbReference type="NCBI Taxonomy" id="1214604"/>
    <lineage>
        <taxon>Bacteria</taxon>
        <taxon>Bacillati</taxon>
        <taxon>Bacillota</taxon>
        <taxon>Bacilli</taxon>
        <taxon>Bacillales</taxon>
        <taxon>Alicyclobacillaceae</taxon>
        <taxon>Tumebacillus</taxon>
    </lineage>
</organism>